<evidence type="ECO:0000259" key="3">
    <source>
        <dbReference type="SMART" id="SM00672"/>
    </source>
</evidence>
<dbReference type="InterPro" id="IPR006598">
    <property type="entry name" value="CAP10"/>
</dbReference>
<evidence type="ECO:0000256" key="2">
    <source>
        <dbReference type="ARBA" id="ARBA00022679"/>
    </source>
</evidence>
<dbReference type="GO" id="GO:0016740">
    <property type="term" value="F:transferase activity"/>
    <property type="evidence" value="ECO:0007669"/>
    <property type="project" value="UniProtKB-KW"/>
</dbReference>
<dbReference type="PANTHER" id="PTHR12203:SF35">
    <property type="entry name" value="PROTEIN O-GLUCOSYLTRANSFERASE 1"/>
    <property type="match status" value="1"/>
</dbReference>
<evidence type="ECO:0000313" key="4">
    <source>
        <dbReference type="EMBL" id="GJN93297.1"/>
    </source>
</evidence>
<evidence type="ECO:0000256" key="1">
    <source>
        <dbReference type="ARBA" id="ARBA00010118"/>
    </source>
</evidence>
<dbReference type="InterPro" id="IPR051091">
    <property type="entry name" value="O-Glucosyltr/Glycosyltrsf_90"/>
</dbReference>
<dbReference type="Pfam" id="PF05686">
    <property type="entry name" value="Glyco_transf_90"/>
    <property type="match status" value="1"/>
</dbReference>
<dbReference type="AlphaFoldDB" id="A0AAV5GVC7"/>
<evidence type="ECO:0000313" key="5">
    <source>
        <dbReference type="Proteomes" id="UP001342314"/>
    </source>
</evidence>
<sequence>MVSLRDMYRRPLILSAVLVACGVLAILRSSPRSYILVPDRRGGTEKAQVLLPADYYARTPSDHFRDHVDHLFAPWQCLADADDSSFCKKPITSKSLSALEWLAKGGAYRIRFTGTDILYRPLTVFGQTYKKQRLEWIMNTIRDMSDAGMLTRTVNGKPEPVRFDAVFRTGDGPEIAKDTLSKDSGYVLFSCRTSPLHLDIPIPDPPAYGSNGNYVWPPRSELVPWAEKIDKLVFRGAVSFNFGVDNWQSNPRIRLAQLASKHPHLIDAGMTTLRPRPLPPLTGPEPIEGQAFFPVPSPSLVQSMSNFTEGSKLSMREQSGFKYVLDLDGGLGSSRRVSTLGSGSVPFFVESPWYGNFEPTLRPWVHYVPVSEFLTDLPAKIAWLQEHEEHAQFIVRHATAFADTYLSKQAVMEEFALMLSKYADLQGPDVDLDSSDVLTDFCETKQGRLRQNEH</sequence>
<gene>
    <name evidence="4" type="ORF">Rhopal_006344-T1</name>
</gene>
<organism evidence="4 5">
    <name type="scientific">Rhodotorula paludigena</name>
    <dbReference type="NCBI Taxonomy" id="86838"/>
    <lineage>
        <taxon>Eukaryota</taxon>
        <taxon>Fungi</taxon>
        <taxon>Dikarya</taxon>
        <taxon>Basidiomycota</taxon>
        <taxon>Pucciniomycotina</taxon>
        <taxon>Microbotryomycetes</taxon>
        <taxon>Sporidiobolales</taxon>
        <taxon>Sporidiobolaceae</taxon>
        <taxon>Rhodotorula</taxon>
    </lineage>
</organism>
<keyword evidence="5" id="KW-1185">Reference proteome</keyword>
<dbReference type="PANTHER" id="PTHR12203">
    <property type="entry name" value="KDEL LYS-ASP-GLU-LEU CONTAINING - RELATED"/>
    <property type="match status" value="1"/>
</dbReference>
<reference evidence="4 5" key="1">
    <citation type="submission" date="2021-12" db="EMBL/GenBank/DDBJ databases">
        <title>High titer production of polyol ester of fatty acids by Rhodotorula paludigena BS15 towards product separation-free biomass refinery.</title>
        <authorList>
            <person name="Mano J."/>
            <person name="Ono H."/>
            <person name="Tanaka T."/>
            <person name="Naito K."/>
            <person name="Sushida H."/>
            <person name="Ike M."/>
            <person name="Tokuyasu K."/>
            <person name="Kitaoka M."/>
        </authorList>
    </citation>
    <scope>NUCLEOTIDE SEQUENCE [LARGE SCALE GENOMIC DNA]</scope>
    <source>
        <strain evidence="4 5">BS15</strain>
    </source>
</reference>
<dbReference type="SMART" id="SM00672">
    <property type="entry name" value="CAP10"/>
    <property type="match status" value="1"/>
</dbReference>
<name>A0AAV5GVC7_9BASI</name>
<proteinExistence type="inferred from homology"/>
<comment type="caution">
    <text evidence="4">The sequence shown here is derived from an EMBL/GenBank/DDBJ whole genome shotgun (WGS) entry which is preliminary data.</text>
</comment>
<feature type="domain" description="Glycosyl transferase CAP10" evidence="3">
    <location>
        <begin position="163"/>
        <end position="429"/>
    </location>
</feature>
<dbReference type="EMBL" id="BQKY01000013">
    <property type="protein sequence ID" value="GJN93297.1"/>
    <property type="molecule type" value="Genomic_DNA"/>
</dbReference>
<accession>A0AAV5GVC7</accession>
<protein>
    <recommendedName>
        <fullName evidence="3">Glycosyl transferase CAP10 domain-containing protein</fullName>
    </recommendedName>
</protein>
<dbReference type="Proteomes" id="UP001342314">
    <property type="component" value="Unassembled WGS sequence"/>
</dbReference>
<dbReference type="PROSITE" id="PS51257">
    <property type="entry name" value="PROKAR_LIPOPROTEIN"/>
    <property type="match status" value="1"/>
</dbReference>
<comment type="similarity">
    <text evidence="1">Belongs to the glycosyltransferase 90 family.</text>
</comment>
<keyword evidence="2" id="KW-0808">Transferase</keyword>